<dbReference type="EMBL" id="AP011115">
    <property type="protein sequence ID" value="BAH50596.1"/>
    <property type="molecule type" value="Genomic_DNA"/>
</dbReference>
<evidence type="ECO:0000259" key="14">
    <source>
        <dbReference type="PROSITE" id="PS51674"/>
    </source>
</evidence>
<organism evidence="15 16">
    <name type="scientific">Rhodococcus opacus (strain B4)</name>
    <dbReference type="NCBI Taxonomy" id="632772"/>
    <lineage>
        <taxon>Bacteria</taxon>
        <taxon>Bacillati</taxon>
        <taxon>Actinomycetota</taxon>
        <taxon>Actinomycetes</taxon>
        <taxon>Mycobacteriales</taxon>
        <taxon>Nocardiaceae</taxon>
        <taxon>Rhodococcus</taxon>
    </lineage>
</organism>
<evidence type="ECO:0000256" key="9">
    <source>
        <dbReference type="ARBA" id="ARBA00023125"/>
    </source>
</evidence>
<comment type="function">
    <text evidence="12">Acts as a transcriptional regulator. Probably redox-responsive. The apo- but not holo-form probably binds DNA.</text>
</comment>
<gene>
    <name evidence="12" type="primary">whiB</name>
    <name evidence="15" type="ordered locus">ROP_23490</name>
</gene>
<comment type="subcellular location">
    <subcellularLocation>
        <location evidence="1 12">Cytoplasm</location>
    </subcellularLocation>
</comment>
<keyword evidence="4 12" id="KW-0963">Cytoplasm</keyword>
<evidence type="ECO:0000313" key="15">
    <source>
        <dbReference type="EMBL" id="BAH50596.1"/>
    </source>
</evidence>
<dbReference type="GO" id="GO:0005737">
    <property type="term" value="C:cytoplasm"/>
    <property type="evidence" value="ECO:0007669"/>
    <property type="project" value="UniProtKB-SubCell"/>
</dbReference>
<evidence type="ECO:0000256" key="10">
    <source>
        <dbReference type="ARBA" id="ARBA00023157"/>
    </source>
</evidence>
<reference evidence="15 16" key="1">
    <citation type="submission" date="2009-03" db="EMBL/GenBank/DDBJ databases">
        <title>Comparison of the complete genome sequences of Rhodococcus erythropolis PR4 and Rhodococcus opacus B4.</title>
        <authorList>
            <person name="Takarada H."/>
            <person name="Sekine M."/>
            <person name="Hosoyama A."/>
            <person name="Yamada R."/>
            <person name="Fujisawa T."/>
            <person name="Omata S."/>
            <person name="Shimizu A."/>
            <person name="Tsukatani N."/>
            <person name="Tanikawa S."/>
            <person name="Fujita N."/>
            <person name="Harayama S."/>
        </authorList>
    </citation>
    <scope>NUCLEOTIDE SEQUENCE [LARGE SCALE GENOMIC DNA]</scope>
    <source>
        <strain evidence="15 16">B4</strain>
    </source>
</reference>
<comment type="PTM">
    <text evidence="12">Upon Fe-S cluster removal intramolecular disulfide bonds are formed.</text>
</comment>
<evidence type="ECO:0000256" key="1">
    <source>
        <dbReference type="ARBA" id="ARBA00004496"/>
    </source>
</evidence>
<dbReference type="GO" id="GO:0046872">
    <property type="term" value="F:metal ion binding"/>
    <property type="evidence" value="ECO:0007669"/>
    <property type="project" value="UniProtKB-KW"/>
</dbReference>
<dbReference type="Pfam" id="PF02467">
    <property type="entry name" value="Whib"/>
    <property type="match status" value="1"/>
</dbReference>
<comment type="cofactor">
    <cofactor evidence="12">
        <name>[4Fe-4S] cluster</name>
        <dbReference type="ChEBI" id="CHEBI:49883"/>
    </cofactor>
    <text evidence="12">Binds 1 [4Fe-4S] cluster per subunit. Following nitrosylation of the [4Fe-4S] cluster binds 1 [4Fe-8(NO)] cluster per subunit.</text>
</comment>
<dbReference type="STRING" id="632772.ROP_23490"/>
<protein>
    <recommendedName>
        <fullName evidence="12">Transcriptional regulator WhiB</fullName>
    </recommendedName>
</protein>
<dbReference type="GO" id="GO:0003677">
    <property type="term" value="F:DNA binding"/>
    <property type="evidence" value="ECO:0007669"/>
    <property type="project" value="UniProtKB-UniRule"/>
</dbReference>
<name>C1B2H2_RHOOB</name>
<evidence type="ECO:0000256" key="11">
    <source>
        <dbReference type="ARBA" id="ARBA00023163"/>
    </source>
</evidence>
<dbReference type="PROSITE" id="PS51674">
    <property type="entry name" value="4FE4S_WBL"/>
    <property type="match status" value="1"/>
</dbReference>
<feature type="binding site" evidence="12">
    <location>
        <position position="54"/>
    </location>
    <ligand>
        <name>[4Fe-4S] cluster</name>
        <dbReference type="ChEBI" id="CHEBI:49883"/>
    </ligand>
</feature>
<dbReference type="KEGG" id="rop:ROP_23490"/>
<keyword evidence="10 12" id="KW-1015">Disulfide bond</keyword>
<keyword evidence="11 12" id="KW-0804">Transcription</keyword>
<dbReference type="GO" id="GO:0051539">
    <property type="term" value="F:4 iron, 4 sulfur cluster binding"/>
    <property type="evidence" value="ECO:0007669"/>
    <property type="project" value="UniProtKB-UniRule"/>
</dbReference>
<accession>C1B2H2</accession>
<dbReference type="GO" id="GO:0045892">
    <property type="term" value="P:negative regulation of DNA-templated transcription"/>
    <property type="evidence" value="ECO:0007669"/>
    <property type="project" value="TreeGrafter"/>
</dbReference>
<dbReference type="InterPro" id="IPR034768">
    <property type="entry name" value="4FE4S_WBL"/>
</dbReference>
<keyword evidence="7 12" id="KW-0411">Iron-sulfur</keyword>
<dbReference type="PATRIC" id="fig|632772.20.peg.2452"/>
<evidence type="ECO:0000256" key="7">
    <source>
        <dbReference type="ARBA" id="ARBA00023014"/>
    </source>
</evidence>
<comment type="PTM">
    <text evidence="12">The Fe-S cluster can be nitrosylated by nitric oxide (NO).</text>
</comment>
<evidence type="ECO:0000256" key="5">
    <source>
        <dbReference type="ARBA" id="ARBA00022723"/>
    </source>
</evidence>
<feature type="compositionally biased region" description="Basic residues" evidence="13">
    <location>
        <begin position="84"/>
        <end position="98"/>
    </location>
</feature>
<evidence type="ECO:0000256" key="4">
    <source>
        <dbReference type="ARBA" id="ARBA00022490"/>
    </source>
</evidence>
<dbReference type="GO" id="GO:0045454">
    <property type="term" value="P:cell redox homeostasis"/>
    <property type="evidence" value="ECO:0007669"/>
    <property type="project" value="TreeGrafter"/>
</dbReference>
<keyword evidence="5 12" id="KW-0479">Metal-binding</keyword>
<evidence type="ECO:0000256" key="13">
    <source>
        <dbReference type="SAM" id="MobiDB-lite"/>
    </source>
</evidence>
<dbReference type="HOGENOM" id="CLU_106245_6_3_11"/>
<comment type="similarity">
    <text evidence="2 12">Belongs to the WhiB family.</text>
</comment>
<keyword evidence="8 12" id="KW-0805">Transcription regulation</keyword>
<proteinExistence type="inferred from homology"/>
<sequence>MPMPDHSHHHINPDWQHRASCRGADTEMFFSPDGERGSVRAQRERAAKQICQDCPVLAQCRAHALAASEAYGIWGGMSANERARHTRTRRRQPAHRAYRVPILDNGRVPAKE</sequence>
<dbReference type="HAMAP" id="MF_01479">
    <property type="entry name" value="WhiB"/>
    <property type="match status" value="1"/>
</dbReference>
<feature type="domain" description="4Fe-4S Wbl-type" evidence="14">
    <location>
        <begin position="20"/>
        <end position="84"/>
    </location>
</feature>
<dbReference type="PANTHER" id="PTHR38839:SF5">
    <property type="entry name" value="TRANSCRIPTIONAL REGULATOR WHID"/>
    <property type="match status" value="1"/>
</dbReference>
<dbReference type="InterPro" id="IPR003482">
    <property type="entry name" value="Whib"/>
</dbReference>
<dbReference type="GO" id="GO:0035731">
    <property type="term" value="F:dinitrosyl-iron complex binding"/>
    <property type="evidence" value="ECO:0007669"/>
    <property type="project" value="UniProtKB-UniRule"/>
</dbReference>
<evidence type="ECO:0000256" key="2">
    <source>
        <dbReference type="ARBA" id="ARBA00006597"/>
    </source>
</evidence>
<dbReference type="Proteomes" id="UP000002212">
    <property type="component" value="Chromosome"/>
</dbReference>
<dbReference type="GO" id="GO:0047134">
    <property type="term" value="F:protein-disulfide reductase [NAD(P)H] activity"/>
    <property type="evidence" value="ECO:0007669"/>
    <property type="project" value="TreeGrafter"/>
</dbReference>
<keyword evidence="9 12" id="KW-0238">DNA-binding</keyword>
<evidence type="ECO:0000256" key="8">
    <source>
        <dbReference type="ARBA" id="ARBA00023015"/>
    </source>
</evidence>
<feature type="binding site" evidence="12">
    <location>
        <position position="21"/>
    </location>
    <ligand>
        <name>[4Fe-4S] cluster</name>
        <dbReference type="ChEBI" id="CHEBI:49883"/>
    </ligand>
</feature>
<evidence type="ECO:0000256" key="12">
    <source>
        <dbReference type="HAMAP-Rule" id="MF_01479"/>
    </source>
</evidence>
<keyword evidence="3 12" id="KW-0004">4Fe-4S</keyword>
<dbReference type="AlphaFoldDB" id="C1B2H2"/>
<feature type="binding site" evidence="12">
    <location>
        <position position="60"/>
    </location>
    <ligand>
        <name>[4Fe-4S] cluster</name>
        <dbReference type="ChEBI" id="CHEBI:49883"/>
    </ligand>
</feature>
<evidence type="ECO:0000256" key="3">
    <source>
        <dbReference type="ARBA" id="ARBA00022485"/>
    </source>
</evidence>
<dbReference type="PANTHER" id="PTHR38839">
    <property type="entry name" value="TRANSCRIPTIONAL REGULATOR WHID-RELATED"/>
    <property type="match status" value="1"/>
</dbReference>
<keyword evidence="6 12" id="KW-0408">Iron</keyword>
<evidence type="ECO:0000256" key="6">
    <source>
        <dbReference type="ARBA" id="ARBA00023004"/>
    </source>
</evidence>
<feature type="binding site" evidence="12">
    <location>
        <position position="51"/>
    </location>
    <ligand>
        <name>[4Fe-4S] cluster</name>
        <dbReference type="ChEBI" id="CHEBI:49883"/>
    </ligand>
</feature>
<feature type="region of interest" description="Disordered" evidence="13">
    <location>
        <begin position="82"/>
        <end position="112"/>
    </location>
</feature>
<evidence type="ECO:0000313" key="16">
    <source>
        <dbReference type="Proteomes" id="UP000002212"/>
    </source>
</evidence>